<evidence type="ECO:0000256" key="2">
    <source>
        <dbReference type="ARBA" id="ARBA00005632"/>
    </source>
</evidence>
<dbReference type="PANTHER" id="PTHR37819">
    <property type="entry name" value="PROTEIN PSIE"/>
    <property type="match status" value="1"/>
</dbReference>
<comment type="caution">
    <text evidence="8">The sequence shown here is derived from an EMBL/GenBank/DDBJ whole genome shotgun (WGS) entry which is preliminary data.</text>
</comment>
<evidence type="ECO:0000256" key="4">
    <source>
        <dbReference type="ARBA" id="ARBA00022475"/>
    </source>
</evidence>
<dbReference type="PANTHER" id="PTHR37819:SF1">
    <property type="entry name" value="PROTEIN PSIE"/>
    <property type="match status" value="1"/>
</dbReference>
<organism evidence="8 9">
    <name type="scientific">Plesiomonas shigelloides</name>
    <name type="common">Aeromonas shigelloides</name>
    <dbReference type="NCBI Taxonomy" id="703"/>
    <lineage>
        <taxon>Bacteria</taxon>
        <taxon>Pseudomonadati</taxon>
        <taxon>Pseudomonadota</taxon>
        <taxon>Gammaproteobacteria</taxon>
        <taxon>Enterobacterales</taxon>
        <taxon>Enterobacteriaceae</taxon>
        <taxon>Plesiomonas</taxon>
    </lineage>
</organism>
<comment type="similarity">
    <text evidence="2">Belongs to the PsiE family.</text>
</comment>
<keyword evidence="7" id="KW-0472">Membrane</keyword>
<dbReference type="EMBL" id="JAFNAA010000014">
    <property type="protein sequence ID" value="MBO1109032.1"/>
    <property type="molecule type" value="Genomic_DNA"/>
</dbReference>
<evidence type="ECO:0000313" key="9">
    <source>
        <dbReference type="Proteomes" id="UP000664658"/>
    </source>
</evidence>
<dbReference type="Pfam" id="PF06146">
    <property type="entry name" value="PsiE"/>
    <property type="match status" value="1"/>
</dbReference>
<comment type="subcellular location">
    <subcellularLocation>
        <location evidence="1">Cell inner membrane</location>
        <topology evidence="1">Multi-pass membrane protein</topology>
    </subcellularLocation>
</comment>
<dbReference type="GO" id="GO:0016036">
    <property type="term" value="P:cellular response to phosphate starvation"/>
    <property type="evidence" value="ECO:0007669"/>
    <property type="project" value="InterPro"/>
</dbReference>
<dbReference type="RefSeq" id="WP_010863153.1">
    <property type="nucleotide sequence ID" value="NZ_CP027853.1"/>
</dbReference>
<dbReference type="GeneID" id="69707098"/>
<evidence type="ECO:0000256" key="6">
    <source>
        <dbReference type="ARBA" id="ARBA00022989"/>
    </source>
</evidence>
<keyword evidence="6" id="KW-1133">Transmembrane helix</keyword>
<evidence type="ECO:0000256" key="1">
    <source>
        <dbReference type="ARBA" id="ARBA00004429"/>
    </source>
</evidence>
<evidence type="ECO:0000256" key="3">
    <source>
        <dbReference type="ARBA" id="ARBA00021903"/>
    </source>
</evidence>
<sequence length="134" mass="15503">MKDKLTAYTVEFSGRLQVALNISLLVLSVILLAFLCRDLYELVLSLFNANTSYNSIEGILVYFLYFEFISLIIIYFKSKYHFPLHYFVYVAITAIIRAIILTHDNSVHTLIYTLAIFILVGILYICTSDRLKDE</sequence>
<protein>
    <recommendedName>
        <fullName evidence="3">Protein PsiE</fullName>
    </recommendedName>
</protein>
<dbReference type="PIRSF" id="PIRSF029598">
    <property type="entry name" value="PsiE"/>
    <property type="match status" value="1"/>
</dbReference>
<dbReference type="Proteomes" id="UP000664658">
    <property type="component" value="Unassembled WGS sequence"/>
</dbReference>
<dbReference type="InterPro" id="IPR009315">
    <property type="entry name" value="P_starv_induced_PsiE"/>
</dbReference>
<dbReference type="GO" id="GO:0005886">
    <property type="term" value="C:plasma membrane"/>
    <property type="evidence" value="ECO:0007669"/>
    <property type="project" value="UniProtKB-SubCell"/>
</dbReference>
<keyword evidence="4" id="KW-1003">Cell membrane</keyword>
<evidence type="ECO:0000256" key="5">
    <source>
        <dbReference type="ARBA" id="ARBA00022692"/>
    </source>
</evidence>
<gene>
    <name evidence="8" type="ORF">J2R62_12585</name>
</gene>
<keyword evidence="5" id="KW-0812">Transmembrane</keyword>
<proteinExistence type="inferred from homology"/>
<dbReference type="InterPro" id="IPR020948">
    <property type="entry name" value="P_starv_induced_PsiE-like"/>
</dbReference>
<dbReference type="AlphaFoldDB" id="A0A2P1VV96"/>
<reference evidence="8" key="1">
    <citation type="submission" date="2021-03" db="EMBL/GenBank/DDBJ databases">
        <title>Plesiomonas shigelloides zfcc0051, isolated from zebrafish feces.</title>
        <authorList>
            <person name="Vanderhoek Z."/>
            <person name="Gaulke C."/>
        </authorList>
    </citation>
    <scope>NUCLEOTIDE SEQUENCE</scope>
    <source>
        <strain evidence="8">Zfcc0051</strain>
    </source>
</reference>
<name>A0A2P1VV96_PLESH</name>
<accession>A0A2P1VV96</accession>
<evidence type="ECO:0000256" key="7">
    <source>
        <dbReference type="ARBA" id="ARBA00023136"/>
    </source>
</evidence>
<evidence type="ECO:0000313" key="8">
    <source>
        <dbReference type="EMBL" id="MBO1109032.1"/>
    </source>
</evidence>